<evidence type="ECO:0000313" key="2">
    <source>
        <dbReference type="Proteomes" id="UP001222027"/>
    </source>
</evidence>
<gene>
    <name evidence="1" type="ORF">OPV22_035218</name>
</gene>
<accession>A0AAX5JZZ5</accession>
<proteinExistence type="predicted"/>
<dbReference type="Proteomes" id="UP001222027">
    <property type="component" value="Unassembled WGS sequence"/>
</dbReference>
<evidence type="ECO:0000313" key="1">
    <source>
        <dbReference type="EMBL" id="KAJ8454459.1"/>
    </source>
</evidence>
<protein>
    <submittedName>
        <fullName evidence="1">Uncharacterized protein</fullName>
    </submittedName>
</protein>
<reference evidence="1 2" key="1">
    <citation type="submission" date="2022-12" db="EMBL/GenBank/DDBJ databases">
        <title>Chromosome-scale assembly of the Ensete ventricosum genome.</title>
        <authorList>
            <person name="Dussert Y."/>
            <person name="Stocks J."/>
            <person name="Wendawek A."/>
            <person name="Woldeyes F."/>
            <person name="Nichols R.A."/>
            <person name="Borrell J.S."/>
        </authorList>
    </citation>
    <scope>NUCLEOTIDE SEQUENCE [LARGE SCALE GENOMIC DNA]</scope>
    <source>
        <strain evidence="2">cv. Maze</strain>
        <tissue evidence="1">Seeds</tissue>
    </source>
</reference>
<dbReference type="AlphaFoldDB" id="A0AAX5JZZ5"/>
<sequence length="97" mass="10108">MGNIFMEDIGIAGTTLGAPGRKSDLGAGKANFKSVVKDRSIGSSLKGKGMDSSIAAAFRCGASRKSPEYHSSTYECNSPCVEGIRFQFDASIPVSPS</sequence>
<name>A0AAX5JZZ5_ENSVE</name>
<comment type="caution">
    <text evidence="1">The sequence shown here is derived from an EMBL/GenBank/DDBJ whole genome shotgun (WGS) entry which is preliminary data.</text>
</comment>
<organism evidence="1 2">
    <name type="scientific">Ensete ventricosum</name>
    <name type="common">Abyssinian banana</name>
    <name type="synonym">Musa ensete</name>
    <dbReference type="NCBI Taxonomy" id="4639"/>
    <lineage>
        <taxon>Eukaryota</taxon>
        <taxon>Viridiplantae</taxon>
        <taxon>Streptophyta</taxon>
        <taxon>Embryophyta</taxon>
        <taxon>Tracheophyta</taxon>
        <taxon>Spermatophyta</taxon>
        <taxon>Magnoliopsida</taxon>
        <taxon>Liliopsida</taxon>
        <taxon>Zingiberales</taxon>
        <taxon>Musaceae</taxon>
        <taxon>Ensete</taxon>
    </lineage>
</organism>
<keyword evidence="2" id="KW-1185">Reference proteome</keyword>
<dbReference type="EMBL" id="JAQQAF010000326">
    <property type="protein sequence ID" value="KAJ8454459.1"/>
    <property type="molecule type" value="Genomic_DNA"/>
</dbReference>